<evidence type="ECO:0000313" key="5">
    <source>
        <dbReference type="EMBL" id="SDR65993.1"/>
    </source>
</evidence>
<dbReference type="AlphaFoldDB" id="A0A1H1KUN0"/>
<protein>
    <submittedName>
        <fullName evidence="5">TPR repeat-containing protein</fullName>
    </submittedName>
</protein>
<reference evidence="5 6" key="1">
    <citation type="submission" date="2016-10" db="EMBL/GenBank/DDBJ databases">
        <authorList>
            <person name="Varghese N."/>
            <person name="Submissions S."/>
        </authorList>
    </citation>
    <scope>NUCLEOTIDE SEQUENCE [LARGE SCALE GENOMIC DNA]</scope>
    <source>
        <strain evidence="5 6">Mar_2010_102</strain>
    </source>
</reference>
<accession>A0A1H1KUN0</accession>
<dbReference type="SMART" id="SM00028">
    <property type="entry name" value="TPR"/>
    <property type="match status" value="1"/>
</dbReference>
<proteinExistence type="predicted"/>
<evidence type="ECO:0000256" key="2">
    <source>
        <dbReference type="ARBA" id="ARBA00022803"/>
    </source>
</evidence>
<dbReference type="STRING" id="1250231.SAMN04488552_0225"/>
<sequence length="344" mass="39732">MKKILQILIFILVTAGVAQNNNISKWNDLASEDPSLQPEYGNIKKTKEQKESDKEFVNKLLEEYNGDRKKASAKMIELGFQYLYQKRDLITAMRRFNQAFLINPKNPNLYYGFGTVYFNLGAMEEARNQYDKGLQIEPNHFEILTDYGTTYLGEYYDEVNSDPSLASKKLDLALKKLNKSYSVNPDYSSTTYKLSILYLLKNDCENSRKFLDTTKKIDSNVITQDYLNEFNLKCRTDKIDCSTIKTGKFKIEDEDIGITIITRTNDFQIEENEGLNYKLKLSITWLDECTYELKPIEDLINPNAELPTMVVTCQVTEITENSYQQVSSSNESSIKMSKEVEILN</sequence>
<keyword evidence="4" id="KW-0732">Signal</keyword>
<dbReference type="InterPro" id="IPR011990">
    <property type="entry name" value="TPR-like_helical_dom_sf"/>
</dbReference>
<feature type="chain" id="PRO_5009252789" evidence="4">
    <location>
        <begin position="21"/>
        <end position="344"/>
    </location>
</feature>
<dbReference type="RefSeq" id="WP_089660945.1">
    <property type="nucleotide sequence ID" value="NZ_LT629745.1"/>
</dbReference>
<dbReference type="PANTHER" id="PTHR44858">
    <property type="entry name" value="TETRATRICOPEPTIDE REPEAT PROTEIN 6"/>
    <property type="match status" value="1"/>
</dbReference>
<evidence type="ECO:0000313" key="6">
    <source>
        <dbReference type="Proteomes" id="UP000198858"/>
    </source>
</evidence>
<dbReference type="InterPro" id="IPR050498">
    <property type="entry name" value="Ycf3"/>
</dbReference>
<dbReference type="PROSITE" id="PS50005">
    <property type="entry name" value="TPR"/>
    <property type="match status" value="1"/>
</dbReference>
<dbReference type="Proteomes" id="UP000198858">
    <property type="component" value="Chromosome I"/>
</dbReference>
<feature type="repeat" description="TPR" evidence="3">
    <location>
        <begin position="107"/>
        <end position="140"/>
    </location>
</feature>
<name>A0A1H1KUN0_9FLAO</name>
<dbReference type="PANTHER" id="PTHR44858:SF1">
    <property type="entry name" value="UDP-N-ACETYLGLUCOSAMINE--PEPTIDE N-ACETYLGLUCOSAMINYLTRANSFERASE SPINDLY-RELATED"/>
    <property type="match status" value="1"/>
</dbReference>
<gene>
    <name evidence="5" type="ORF">SAMN04488552_0225</name>
</gene>
<evidence type="ECO:0000256" key="3">
    <source>
        <dbReference type="PROSITE-ProRule" id="PRU00339"/>
    </source>
</evidence>
<dbReference type="Gene3D" id="1.25.40.10">
    <property type="entry name" value="Tetratricopeptide repeat domain"/>
    <property type="match status" value="1"/>
</dbReference>
<dbReference type="SUPFAM" id="SSF48452">
    <property type="entry name" value="TPR-like"/>
    <property type="match status" value="1"/>
</dbReference>
<keyword evidence="2 3" id="KW-0802">TPR repeat</keyword>
<feature type="signal peptide" evidence="4">
    <location>
        <begin position="1"/>
        <end position="20"/>
    </location>
</feature>
<keyword evidence="6" id="KW-1185">Reference proteome</keyword>
<dbReference type="InterPro" id="IPR019734">
    <property type="entry name" value="TPR_rpt"/>
</dbReference>
<dbReference type="PROSITE" id="PS50293">
    <property type="entry name" value="TPR_REGION"/>
    <property type="match status" value="1"/>
</dbReference>
<dbReference type="EMBL" id="LT629745">
    <property type="protein sequence ID" value="SDR65993.1"/>
    <property type="molecule type" value="Genomic_DNA"/>
</dbReference>
<keyword evidence="1" id="KW-0677">Repeat</keyword>
<organism evidence="5 6">
    <name type="scientific">Christiangramia echinicola</name>
    <dbReference type="NCBI Taxonomy" id="279359"/>
    <lineage>
        <taxon>Bacteria</taxon>
        <taxon>Pseudomonadati</taxon>
        <taxon>Bacteroidota</taxon>
        <taxon>Flavobacteriia</taxon>
        <taxon>Flavobacteriales</taxon>
        <taxon>Flavobacteriaceae</taxon>
        <taxon>Christiangramia</taxon>
    </lineage>
</organism>
<dbReference type="Pfam" id="PF14559">
    <property type="entry name" value="TPR_19"/>
    <property type="match status" value="1"/>
</dbReference>
<evidence type="ECO:0000256" key="4">
    <source>
        <dbReference type="SAM" id="SignalP"/>
    </source>
</evidence>
<evidence type="ECO:0000256" key="1">
    <source>
        <dbReference type="ARBA" id="ARBA00022737"/>
    </source>
</evidence>